<evidence type="ECO:0000313" key="5">
    <source>
        <dbReference type="EMBL" id="MBC8569053.1"/>
    </source>
</evidence>
<feature type="domain" description="Mur ligase central" evidence="4">
    <location>
        <begin position="121"/>
        <end position="306"/>
    </location>
</feature>
<dbReference type="SUPFAM" id="SSF52058">
    <property type="entry name" value="L domain-like"/>
    <property type="match status" value="1"/>
</dbReference>
<keyword evidence="2" id="KW-0547">Nucleotide-binding</keyword>
<dbReference type="InterPro" id="IPR051046">
    <property type="entry name" value="MurCDEF_CellWall_CoF430Synth"/>
</dbReference>
<evidence type="ECO:0000259" key="4">
    <source>
        <dbReference type="Pfam" id="PF08245"/>
    </source>
</evidence>
<comment type="caution">
    <text evidence="5">The sequence shown here is derived from an EMBL/GenBank/DDBJ whole genome shotgun (WGS) entry which is preliminary data.</text>
</comment>
<proteinExistence type="predicted"/>
<evidence type="ECO:0000313" key="6">
    <source>
        <dbReference type="Proteomes" id="UP000610862"/>
    </source>
</evidence>
<evidence type="ECO:0000256" key="2">
    <source>
        <dbReference type="ARBA" id="ARBA00022741"/>
    </source>
</evidence>
<dbReference type="PANTHER" id="PTHR43024">
    <property type="entry name" value="UDP-N-ACETYLMURAMOYL-TRIPEPTIDE--D-ALANYL-D-ALANINE LIGASE"/>
    <property type="match status" value="1"/>
</dbReference>
<dbReference type="RefSeq" id="WP_187525608.1">
    <property type="nucleotide sequence ID" value="NZ_JACRTA010000003.1"/>
</dbReference>
<dbReference type="InterPro" id="IPR036615">
    <property type="entry name" value="Mur_ligase_C_dom_sf"/>
</dbReference>
<gene>
    <name evidence="5" type="ORF">H8692_09825</name>
</gene>
<dbReference type="SUPFAM" id="SSF53623">
    <property type="entry name" value="MurD-like peptide ligases, catalytic domain"/>
    <property type="match status" value="1"/>
</dbReference>
<dbReference type="AlphaFoldDB" id="A0A926E8B0"/>
<dbReference type="GO" id="GO:0016881">
    <property type="term" value="F:acid-amino acid ligase activity"/>
    <property type="evidence" value="ECO:0007669"/>
    <property type="project" value="InterPro"/>
</dbReference>
<keyword evidence="6" id="KW-1185">Reference proteome</keyword>
<dbReference type="Pfam" id="PF13306">
    <property type="entry name" value="LRR_5"/>
    <property type="match status" value="1"/>
</dbReference>
<dbReference type="InterPro" id="IPR036565">
    <property type="entry name" value="Mur-like_cat_sf"/>
</dbReference>
<dbReference type="PANTHER" id="PTHR43024:SF1">
    <property type="entry name" value="UDP-N-ACETYLMURAMOYL-TRIPEPTIDE--D-ALANYL-D-ALANINE LIGASE"/>
    <property type="match status" value="1"/>
</dbReference>
<protein>
    <submittedName>
        <fullName evidence="5">Leucine-rich repeat protein</fullName>
    </submittedName>
</protein>
<dbReference type="Gene3D" id="3.40.1190.10">
    <property type="entry name" value="Mur-like, catalytic domain"/>
    <property type="match status" value="1"/>
</dbReference>
<dbReference type="Gene3D" id="3.80.10.10">
    <property type="entry name" value="Ribonuclease Inhibitor"/>
    <property type="match status" value="1"/>
</dbReference>
<dbReference type="InterPro" id="IPR013221">
    <property type="entry name" value="Mur_ligase_cen"/>
</dbReference>
<dbReference type="Pfam" id="PF08245">
    <property type="entry name" value="Mur_ligase_M"/>
    <property type="match status" value="1"/>
</dbReference>
<dbReference type="InterPro" id="IPR032675">
    <property type="entry name" value="LRR_dom_sf"/>
</dbReference>
<name>A0A926E8B0_9FIRM</name>
<keyword evidence="3" id="KW-0067">ATP-binding</keyword>
<evidence type="ECO:0000256" key="1">
    <source>
        <dbReference type="ARBA" id="ARBA00022598"/>
    </source>
</evidence>
<dbReference type="Proteomes" id="UP000610862">
    <property type="component" value="Unassembled WGS sequence"/>
</dbReference>
<dbReference type="GO" id="GO:0005524">
    <property type="term" value="F:ATP binding"/>
    <property type="evidence" value="ECO:0007669"/>
    <property type="project" value="UniProtKB-KW"/>
</dbReference>
<dbReference type="InterPro" id="IPR026906">
    <property type="entry name" value="LRR_5"/>
</dbReference>
<dbReference type="EMBL" id="JACRTA010000003">
    <property type="protein sequence ID" value="MBC8569053.1"/>
    <property type="molecule type" value="Genomic_DNA"/>
</dbReference>
<organism evidence="5 6">
    <name type="scientific">Lentihominibacter hominis</name>
    <dbReference type="NCBI Taxonomy" id="2763645"/>
    <lineage>
        <taxon>Bacteria</taxon>
        <taxon>Bacillati</taxon>
        <taxon>Bacillota</taxon>
        <taxon>Clostridia</taxon>
        <taxon>Peptostreptococcales</taxon>
        <taxon>Anaerovoracaceae</taxon>
        <taxon>Lentihominibacter</taxon>
    </lineage>
</organism>
<sequence>MLLNKFVTKMTLKEICNFANIEVPPYLVYMQNMELTNMALHRIFMRKGGALFLTAAYKGKELKNILNSARKAGVVAIFVTYQQYRECENKPDLIPCALPGEIARKISNKIRRDLNLKVIGITGSIGKTTTKDFIYTVVKGSFNSSKSIGNENTQYPIFHNMQRMSKNTEVFVQEFGMGSPGTISYALDACNPDIGVITNIKEAHIHDYGTAENILKEKEKMVKKMSVGSIVVLNYDDDTLRNWDWNKYKTIWVSLKNKNSDYYADNIVEKDGHLIFEVFSAKTKFKIDIPILGKHNVSNALMAVAVGDLLGISKEKIEKSFESYQSTGIRQNLVNIGGYKIYLDCYNNTDAEALVGAIEVLEKLEVKKGGKRVAVISDVNIGDADKDKLININKRAGELIANTVSNIDLIFCFGDECAETLYNEIASKRKNVYYSNSREELNNWIKENVTSNDVTLYKGAFRRRLQRTVDQVYGTCFSTAASTNDFFTDNYKYRIIDETIHDNEKLVSLIQYTGNEEEVEIPSEIEGMKVFSVGSKCFANNSKIIRVKIGNGISNIDNIAFMNCTALKEVVLPNSLKLIGQSSFKNCSLLKNIELPMNMIEIGEKAFENCKELEYLTILEKVGRIGKNAFLNCPKLVLSVKNNKYAKLYAKENNIKL</sequence>
<evidence type="ECO:0000256" key="3">
    <source>
        <dbReference type="ARBA" id="ARBA00022840"/>
    </source>
</evidence>
<dbReference type="Gene3D" id="3.90.190.20">
    <property type="entry name" value="Mur ligase, C-terminal domain"/>
    <property type="match status" value="1"/>
</dbReference>
<dbReference type="SUPFAM" id="SSF53244">
    <property type="entry name" value="MurD-like peptide ligases, peptide-binding domain"/>
    <property type="match status" value="1"/>
</dbReference>
<accession>A0A926E8B0</accession>
<keyword evidence="1" id="KW-0436">Ligase</keyword>
<reference evidence="5" key="1">
    <citation type="submission" date="2020-08" db="EMBL/GenBank/DDBJ databases">
        <title>Genome public.</title>
        <authorList>
            <person name="Liu C."/>
            <person name="Sun Q."/>
        </authorList>
    </citation>
    <scope>NUCLEOTIDE SEQUENCE</scope>
    <source>
        <strain evidence="5">NSJ-24</strain>
    </source>
</reference>